<evidence type="ECO:0000256" key="2">
    <source>
        <dbReference type="ARBA" id="ARBA00007288"/>
    </source>
</evidence>
<evidence type="ECO:0000256" key="4">
    <source>
        <dbReference type="ARBA" id="ARBA00026030"/>
    </source>
</evidence>
<dbReference type="Proteomes" id="UP000887574">
    <property type="component" value="Unplaced"/>
</dbReference>
<dbReference type="GO" id="GO:0031718">
    <property type="term" value="F:type 1 cannabinoid receptor binding"/>
    <property type="evidence" value="ECO:0007669"/>
    <property type="project" value="TreeGrafter"/>
</dbReference>
<evidence type="ECO:0000256" key="3">
    <source>
        <dbReference type="ARBA" id="ARBA00015651"/>
    </source>
</evidence>
<dbReference type="PANTHER" id="PTHR31952:SF1">
    <property type="entry name" value="CB1 CANNABINOID RECEPTOR-INTERACTING PROTEIN 1"/>
    <property type="match status" value="1"/>
</dbReference>
<comment type="subunit">
    <text evidence="4">Interacts with the cannabinoid receptor CNR1 (via C-terminus). Does not interact with cannabinoid receptor CNR2.</text>
</comment>
<reference evidence="7" key="1">
    <citation type="submission" date="2022-11" db="UniProtKB">
        <authorList>
            <consortium name="WormBaseParasite"/>
        </authorList>
    </citation>
    <scope>IDENTIFICATION</scope>
</reference>
<evidence type="ECO:0000313" key="6">
    <source>
        <dbReference type="Proteomes" id="UP000887574"/>
    </source>
</evidence>
<dbReference type="GO" id="GO:0005886">
    <property type="term" value="C:plasma membrane"/>
    <property type="evidence" value="ECO:0007669"/>
    <property type="project" value="TreeGrafter"/>
</dbReference>
<feature type="region of interest" description="Disordered" evidence="5">
    <location>
        <begin position="14"/>
        <end position="38"/>
    </location>
</feature>
<dbReference type="InterPro" id="IPR029204">
    <property type="entry name" value="CNRIP1"/>
</dbReference>
<dbReference type="Pfam" id="PF15043">
    <property type="entry name" value="CNRIP1"/>
    <property type="match status" value="1"/>
</dbReference>
<keyword evidence="6" id="KW-1185">Reference proteome</keyword>
<dbReference type="AlphaFoldDB" id="A0A915ES09"/>
<evidence type="ECO:0000256" key="1">
    <source>
        <dbReference type="ARBA" id="ARBA00003884"/>
    </source>
</evidence>
<proteinExistence type="inferred from homology"/>
<sequence length="175" mass="19316">MATMKLTGVNMERKPSNALDVGHKKSMATGRKPSVSPQSVGSFAGTSFQLIINLETNEAIAFKQDGQRFGTSQKTLKLYSNLKYKCVFKCKPQVEFHNLHLGGSDLELISEHLHTNPGEYSAIWNTTGIDPTRKGLAKTAFLCSVVQESHCAKSCRQSFTLQGMDMLSGVTRWTQ</sequence>
<dbReference type="WBParaSite" id="jg8871">
    <property type="protein sequence ID" value="jg8871"/>
    <property type="gene ID" value="jg8871"/>
</dbReference>
<organism evidence="6 7">
    <name type="scientific">Ditylenchus dipsaci</name>
    <dbReference type="NCBI Taxonomy" id="166011"/>
    <lineage>
        <taxon>Eukaryota</taxon>
        <taxon>Metazoa</taxon>
        <taxon>Ecdysozoa</taxon>
        <taxon>Nematoda</taxon>
        <taxon>Chromadorea</taxon>
        <taxon>Rhabditida</taxon>
        <taxon>Tylenchina</taxon>
        <taxon>Tylenchomorpha</taxon>
        <taxon>Sphaerularioidea</taxon>
        <taxon>Anguinidae</taxon>
        <taxon>Anguininae</taxon>
        <taxon>Ditylenchus</taxon>
    </lineage>
</organism>
<evidence type="ECO:0000313" key="7">
    <source>
        <dbReference type="WBParaSite" id="jg8871"/>
    </source>
</evidence>
<name>A0A915ES09_9BILA</name>
<protein>
    <recommendedName>
        <fullName evidence="3">CB1 cannabinoid receptor-interacting protein 1</fullName>
    </recommendedName>
</protein>
<dbReference type="PANTHER" id="PTHR31952">
    <property type="entry name" value="CB1 CANNABINOID RECEPTOR-INTERACTING PROTEIN 1"/>
    <property type="match status" value="1"/>
</dbReference>
<accession>A0A915ES09</accession>
<comment type="similarity">
    <text evidence="2">Belongs to the CNRIP family.</text>
</comment>
<comment type="function">
    <text evidence="1">Suppresses cannabinoid receptor CNR1-mediated tonic inhibition of voltage-gated calcium channels.</text>
</comment>
<evidence type="ECO:0000256" key="5">
    <source>
        <dbReference type="SAM" id="MobiDB-lite"/>
    </source>
</evidence>